<feature type="transmembrane region" description="Helical" evidence="7">
    <location>
        <begin position="399"/>
        <end position="417"/>
    </location>
</feature>
<dbReference type="InterPro" id="IPR036259">
    <property type="entry name" value="MFS_trans_sf"/>
</dbReference>
<evidence type="ECO:0000256" key="5">
    <source>
        <dbReference type="ARBA" id="ARBA00022989"/>
    </source>
</evidence>
<keyword evidence="9" id="KW-1185">Reference proteome</keyword>
<feature type="transmembrane region" description="Helical" evidence="7">
    <location>
        <begin position="232"/>
        <end position="255"/>
    </location>
</feature>
<dbReference type="FunFam" id="1.20.1250.20:FF:000284">
    <property type="entry name" value="Siderophore iron transporter mirB"/>
    <property type="match status" value="1"/>
</dbReference>
<dbReference type="InterPro" id="IPR011701">
    <property type="entry name" value="MFS"/>
</dbReference>
<protein>
    <submittedName>
        <fullName evidence="8">MFS siderochrome iron transporter 1</fullName>
    </submittedName>
</protein>
<keyword evidence="6 7" id="KW-0472">Membrane</keyword>
<comment type="similarity">
    <text evidence="2">Belongs to the major facilitator superfamily.</text>
</comment>
<feature type="transmembrane region" description="Helical" evidence="7">
    <location>
        <begin position="563"/>
        <end position="582"/>
    </location>
</feature>
<evidence type="ECO:0000313" key="9">
    <source>
        <dbReference type="Proteomes" id="UP000758155"/>
    </source>
</evidence>
<dbReference type="GO" id="GO:0022857">
    <property type="term" value="F:transmembrane transporter activity"/>
    <property type="evidence" value="ECO:0007669"/>
    <property type="project" value="InterPro"/>
</dbReference>
<accession>A0A9P5C5R6</accession>
<comment type="caution">
    <text evidence="8">The sequence shown here is derived from an EMBL/GenBank/DDBJ whole genome shotgun (WGS) entry which is preliminary data.</text>
</comment>
<dbReference type="Gene3D" id="1.20.1250.20">
    <property type="entry name" value="MFS general substrate transporter like domains"/>
    <property type="match status" value="2"/>
</dbReference>
<feature type="transmembrane region" description="Helical" evidence="7">
    <location>
        <begin position="145"/>
        <end position="162"/>
    </location>
</feature>
<feature type="transmembrane region" description="Helical" evidence="7">
    <location>
        <begin position="114"/>
        <end position="133"/>
    </location>
</feature>
<evidence type="ECO:0000256" key="2">
    <source>
        <dbReference type="ARBA" id="ARBA00008335"/>
    </source>
</evidence>
<feature type="transmembrane region" description="Helical" evidence="7">
    <location>
        <begin position="319"/>
        <end position="337"/>
    </location>
</feature>
<evidence type="ECO:0000256" key="7">
    <source>
        <dbReference type="SAM" id="Phobius"/>
    </source>
</evidence>
<keyword evidence="5 7" id="KW-1133">Transmembrane helix</keyword>
<feature type="transmembrane region" description="Helical" evidence="7">
    <location>
        <begin position="357"/>
        <end position="379"/>
    </location>
</feature>
<dbReference type="PANTHER" id="PTHR23501:SF3">
    <property type="entry name" value="MAJOR FACILITATOR SUPERFAMILY (MFS) PROFILE DOMAIN-CONTAINING PROTEIN"/>
    <property type="match status" value="1"/>
</dbReference>
<dbReference type="PANTHER" id="PTHR23501">
    <property type="entry name" value="MAJOR FACILITATOR SUPERFAMILY"/>
    <property type="match status" value="1"/>
</dbReference>
<dbReference type="Pfam" id="PF07690">
    <property type="entry name" value="MFS_1"/>
    <property type="match status" value="1"/>
</dbReference>
<evidence type="ECO:0000313" key="8">
    <source>
        <dbReference type="EMBL" id="KAF3045598.1"/>
    </source>
</evidence>
<gene>
    <name evidence="8" type="primary">MFS2</name>
    <name evidence="8" type="ORF">E8E12_010435</name>
</gene>
<dbReference type="Proteomes" id="UP000758155">
    <property type="component" value="Unassembled WGS sequence"/>
</dbReference>
<feature type="transmembrane region" description="Helical" evidence="7">
    <location>
        <begin position="77"/>
        <end position="94"/>
    </location>
</feature>
<name>A0A9P5C5R6_9PLEO</name>
<keyword evidence="3" id="KW-0813">Transport</keyword>
<reference evidence="8" key="1">
    <citation type="submission" date="2019-04" db="EMBL/GenBank/DDBJ databases">
        <title>Sequencing of skin fungus with MAO and IRED activity.</title>
        <authorList>
            <person name="Marsaioli A.J."/>
            <person name="Bonatto J.M.C."/>
            <person name="Reis Junior O."/>
        </authorList>
    </citation>
    <scope>NUCLEOTIDE SEQUENCE</scope>
    <source>
        <strain evidence="8">28M1</strain>
    </source>
</reference>
<evidence type="ECO:0000256" key="3">
    <source>
        <dbReference type="ARBA" id="ARBA00022448"/>
    </source>
</evidence>
<sequence>MRNPFKTGPHLERPVGDYGETKDMNKAVEAGQAPVVDVKHPVDDSDGVSGDEAFTAGAQDGVKKMEATTTVWGKKSLIAAYIMMWVVTFVDAMQQGASFSLAAYVTSSFQQHSLTAYTGVMSGIIGGVLKLPLAKILDIFGRPQGYGIMIAFLTVGLIMMAACNNVQTYAAAQIFYWIGYNGITYTIGIFVADTSHLKNRGFMFAYVSSPYIITVWVTGPLANAFVNGPGWRWFYGAFAVITVAVNGPLLALFWVNYRKAVRAGTIVPTRSTRTLAESFKHYFIEFDIGGLFLLMGGLVFFLLPFSLYSYQDGLWNSPLVIAFFIIGGVMLIGFVFYEKFVAPKTFIPYELLLDRTVLGACIVSGVFFISFYCWNAYFFSFLQVVSGLNITEATYVTNIYSIGACFWSLVVGLLIRWTGRFKWLALYFGVPVTMLGTGLMIHFRQPDVDVGWVVMSQIFIAFAGGAIVITEQVAAMAATTHQYVAVVLAIEGMFSSVGGAIGGSVSAALWTGIFPANLAKYLPAEAQADAATIYASLVTQMSYPKGTPIRYAIEQAYGESQKWMAVASTAILVVAIGGVLMWRDINVKHYKQVKGRVL</sequence>
<dbReference type="SUPFAM" id="SSF103473">
    <property type="entry name" value="MFS general substrate transporter"/>
    <property type="match status" value="1"/>
</dbReference>
<feature type="transmembrane region" description="Helical" evidence="7">
    <location>
        <begin position="204"/>
        <end position="226"/>
    </location>
</feature>
<keyword evidence="4 7" id="KW-0812">Transmembrane</keyword>
<evidence type="ECO:0000256" key="1">
    <source>
        <dbReference type="ARBA" id="ARBA00004141"/>
    </source>
</evidence>
<feature type="transmembrane region" description="Helical" evidence="7">
    <location>
        <begin position="424"/>
        <end position="444"/>
    </location>
</feature>
<comment type="subcellular location">
    <subcellularLocation>
        <location evidence="1">Membrane</location>
        <topology evidence="1">Multi-pass membrane protein</topology>
    </subcellularLocation>
</comment>
<feature type="transmembrane region" description="Helical" evidence="7">
    <location>
        <begin position="483"/>
        <end position="513"/>
    </location>
</feature>
<dbReference type="AlphaFoldDB" id="A0A9P5C5R6"/>
<dbReference type="OrthoDB" id="4078873at2759"/>
<organism evidence="8 9">
    <name type="scientific">Didymella heteroderae</name>
    <dbReference type="NCBI Taxonomy" id="1769908"/>
    <lineage>
        <taxon>Eukaryota</taxon>
        <taxon>Fungi</taxon>
        <taxon>Dikarya</taxon>
        <taxon>Ascomycota</taxon>
        <taxon>Pezizomycotina</taxon>
        <taxon>Dothideomycetes</taxon>
        <taxon>Pleosporomycetidae</taxon>
        <taxon>Pleosporales</taxon>
        <taxon>Pleosporineae</taxon>
        <taxon>Didymellaceae</taxon>
        <taxon>Didymella</taxon>
    </lineage>
</organism>
<evidence type="ECO:0000256" key="6">
    <source>
        <dbReference type="ARBA" id="ARBA00023136"/>
    </source>
</evidence>
<feature type="transmembrane region" description="Helical" evidence="7">
    <location>
        <begin position="450"/>
        <end position="471"/>
    </location>
</feature>
<feature type="transmembrane region" description="Helical" evidence="7">
    <location>
        <begin position="288"/>
        <end position="307"/>
    </location>
</feature>
<evidence type="ECO:0000256" key="4">
    <source>
        <dbReference type="ARBA" id="ARBA00022692"/>
    </source>
</evidence>
<dbReference type="GO" id="GO:0005886">
    <property type="term" value="C:plasma membrane"/>
    <property type="evidence" value="ECO:0007669"/>
    <property type="project" value="TreeGrafter"/>
</dbReference>
<dbReference type="EMBL" id="SWKV01000006">
    <property type="protein sequence ID" value="KAF3045598.1"/>
    <property type="molecule type" value="Genomic_DNA"/>
</dbReference>
<proteinExistence type="inferred from homology"/>
<feature type="transmembrane region" description="Helical" evidence="7">
    <location>
        <begin position="174"/>
        <end position="192"/>
    </location>
</feature>